<evidence type="ECO:0000256" key="6">
    <source>
        <dbReference type="ARBA" id="ARBA00023002"/>
    </source>
</evidence>
<dbReference type="Proteomes" id="UP000023703">
    <property type="component" value="Chromosome"/>
</dbReference>
<dbReference type="InterPro" id="IPR050450">
    <property type="entry name" value="COX15/CtaA_HemeA_synthase"/>
</dbReference>
<evidence type="ECO:0000256" key="4">
    <source>
        <dbReference type="ARBA" id="ARBA00022723"/>
    </source>
</evidence>
<evidence type="ECO:0000256" key="9">
    <source>
        <dbReference type="ARBA" id="ARBA00023136"/>
    </source>
</evidence>
<feature type="transmembrane region" description="Helical" evidence="12">
    <location>
        <begin position="108"/>
        <end position="127"/>
    </location>
</feature>
<dbReference type="PANTHER" id="PTHR35457">
    <property type="entry name" value="HEME A SYNTHASE"/>
    <property type="match status" value="1"/>
</dbReference>
<keyword evidence="7" id="KW-0408">Iron</keyword>
<dbReference type="GO" id="GO:0046872">
    <property type="term" value="F:metal ion binding"/>
    <property type="evidence" value="ECO:0007669"/>
    <property type="project" value="UniProtKB-KW"/>
</dbReference>
<dbReference type="HOGENOM" id="CLU_060266_1_0_11"/>
<dbReference type="AlphaFoldDB" id="X5DMG3"/>
<feature type="transmembrane region" description="Helical" evidence="12">
    <location>
        <begin position="78"/>
        <end position="96"/>
    </location>
</feature>
<keyword evidence="8" id="KW-0350">Heme biosynthesis</keyword>
<feature type="transmembrane region" description="Helical" evidence="12">
    <location>
        <begin position="174"/>
        <end position="193"/>
    </location>
</feature>
<name>X5DMG3_9CORY</name>
<dbReference type="InterPro" id="IPR003780">
    <property type="entry name" value="COX15/CtaA_fam"/>
</dbReference>
<keyword evidence="9 12" id="KW-0472">Membrane</keyword>
<dbReference type="OrthoDB" id="5241540at2"/>
<dbReference type="STRING" id="1404245.CGLY_00205"/>
<evidence type="ECO:0000256" key="1">
    <source>
        <dbReference type="ARBA" id="ARBA00004141"/>
    </source>
</evidence>
<dbReference type="GO" id="GO:0006784">
    <property type="term" value="P:heme A biosynthetic process"/>
    <property type="evidence" value="ECO:0007669"/>
    <property type="project" value="InterPro"/>
</dbReference>
<feature type="transmembrane region" description="Helical" evidence="12">
    <location>
        <begin position="133"/>
        <end position="153"/>
    </location>
</feature>
<keyword evidence="2" id="KW-1003">Cell membrane</keyword>
<reference evidence="13 14" key="1">
    <citation type="journal article" date="2015" name="Int. J. Syst. Evol. Microbiol.">
        <title>Revisiting Corynebacterium glyciniphilum (ex Kubota et al., 1972) sp. nov., nom. rev., isolated from putrefied banana.</title>
        <authorList>
            <person name="Al-Dilaimi A."/>
            <person name="Bednarz H."/>
            <person name="Lomker A."/>
            <person name="Niehaus K."/>
            <person name="Kalinowski J."/>
            <person name="Ruckert C."/>
        </authorList>
    </citation>
    <scope>NUCLEOTIDE SEQUENCE [LARGE SCALE GENOMIC DNA]</scope>
    <source>
        <strain evidence="13">AJ 3170</strain>
    </source>
</reference>
<dbReference type="KEGG" id="cgy:CGLY_00205"/>
<feature type="transmembrane region" description="Helical" evidence="12">
    <location>
        <begin position="213"/>
        <end position="238"/>
    </location>
</feature>
<evidence type="ECO:0000256" key="10">
    <source>
        <dbReference type="ARBA" id="ARBA00023157"/>
    </source>
</evidence>
<dbReference type="Pfam" id="PF02628">
    <property type="entry name" value="COX15-CtaA"/>
    <property type="match status" value="2"/>
</dbReference>
<feature type="transmembrane region" description="Helical" evidence="12">
    <location>
        <begin position="276"/>
        <end position="296"/>
    </location>
</feature>
<dbReference type="PANTHER" id="PTHR35457:SF1">
    <property type="entry name" value="HEME A SYNTHASE"/>
    <property type="match status" value="1"/>
</dbReference>
<evidence type="ECO:0000313" key="14">
    <source>
        <dbReference type="Proteomes" id="UP000023703"/>
    </source>
</evidence>
<keyword evidence="5 12" id="KW-1133">Transmembrane helix</keyword>
<keyword evidence="14" id="KW-1185">Reference proteome</keyword>
<dbReference type="eggNOG" id="COG1612">
    <property type="taxonomic scope" value="Bacteria"/>
</dbReference>
<organism evidence="13 14">
    <name type="scientific">Corynebacterium glyciniphilum AJ 3170</name>
    <dbReference type="NCBI Taxonomy" id="1404245"/>
    <lineage>
        <taxon>Bacteria</taxon>
        <taxon>Bacillati</taxon>
        <taxon>Actinomycetota</taxon>
        <taxon>Actinomycetes</taxon>
        <taxon>Mycobacteriales</taxon>
        <taxon>Corynebacteriaceae</taxon>
        <taxon>Corynebacterium</taxon>
    </lineage>
</organism>
<keyword evidence="10" id="KW-1015">Disulfide bond</keyword>
<feature type="transmembrane region" description="Helical" evidence="12">
    <location>
        <begin position="250"/>
        <end position="270"/>
    </location>
</feature>
<evidence type="ECO:0000256" key="7">
    <source>
        <dbReference type="ARBA" id="ARBA00023004"/>
    </source>
</evidence>
<comment type="subcellular location">
    <subcellularLocation>
        <location evidence="1">Membrane</location>
        <topology evidence="1">Multi-pass membrane protein</topology>
    </subcellularLocation>
</comment>
<feature type="transmembrane region" description="Helical" evidence="12">
    <location>
        <begin position="21"/>
        <end position="40"/>
    </location>
</feature>
<dbReference type="EMBL" id="CP006842">
    <property type="protein sequence ID" value="AHW62489.1"/>
    <property type="molecule type" value="Genomic_DNA"/>
</dbReference>
<keyword evidence="3 12" id="KW-0812">Transmembrane</keyword>
<evidence type="ECO:0000256" key="11">
    <source>
        <dbReference type="ARBA" id="ARBA00023444"/>
    </source>
</evidence>
<dbReference type="GO" id="GO:0016020">
    <property type="term" value="C:membrane"/>
    <property type="evidence" value="ECO:0007669"/>
    <property type="project" value="UniProtKB-SubCell"/>
</dbReference>
<dbReference type="GO" id="GO:0016491">
    <property type="term" value="F:oxidoreductase activity"/>
    <property type="evidence" value="ECO:0007669"/>
    <property type="project" value="UniProtKB-KW"/>
</dbReference>
<protein>
    <submittedName>
        <fullName evidence="13">Putative cytochrome oxidase assembly protein</fullName>
    </submittedName>
</protein>
<accession>X5DMG3</accession>
<keyword evidence="4" id="KW-0479">Metal-binding</keyword>
<evidence type="ECO:0000313" key="13">
    <source>
        <dbReference type="EMBL" id="AHW62489.1"/>
    </source>
</evidence>
<evidence type="ECO:0000256" key="5">
    <source>
        <dbReference type="ARBA" id="ARBA00022989"/>
    </source>
</evidence>
<evidence type="ECO:0000256" key="12">
    <source>
        <dbReference type="SAM" id="Phobius"/>
    </source>
</evidence>
<sequence>MPNPFSWLADRVGVERRSLRSAALAALVASVLIVTTGATVRLTGSGLGCETWPYCTSDTLAPTREMGLHGAIEFGNRLLTVVLCVIIGWLIIATRLQRSPAPSVSRWAWAQFWVVVLNAVIGGITVWTELNPYVVAGHFIAAMLLVGTATVTWHRVSELDRDGPPEPYQPALRVLGTSLLIATAVLIMLGTVVTGTGPHAGDSSDVPRMPFDWITVSRLHAAAAIVVTALTVWAWIGTRRSSRSALRRHVRILLLVVSLQGGVGIAQVVLGLPEALIGLHLLGSAVVWTGTIWIFLDTLPPHHINAWRPQ</sequence>
<dbReference type="RefSeq" id="WP_052539348.1">
    <property type="nucleotide sequence ID" value="NZ_CP006842.1"/>
</dbReference>
<evidence type="ECO:0000256" key="3">
    <source>
        <dbReference type="ARBA" id="ARBA00022692"/>
    </source>
</evidence>
<proteinExistence type="predicted"/>
<evidence type="ECO:0000256" key="8">
    <source>
        <dbReference type="ARBA" id="ARBA00023133"/>
    </source>
</evidence>
<keyword evidence="6" id="KW-0560">Oxidoreductase</keyword>
<gene>
    <name evidence="13" type="ORF">CGLY_00205</name>
</gene>
<comment type="pathway">
    <text evidence="11">Porphyrin-containing compound metabolism.</text>
</comment>
<evidence type="ECO:0000256" key="2">
    <source>
        <dbReference type="ARBA" id="ARBA00022475"/>
    </source>
</evidence>